<evidence type="ECO:0000313" key="4">
    <source>
        <dbReference type="Proteomes" id="UP001204851"/>
    </source>
</evidence>
<keyword evidence="4" id="KW-1185">Reference proteome</keyword>
<evidence type="ECO:0008006" key="5">
    <source>
        <dbReference type="Google" id="ProtNLM"/>
    </source>
</evidence>
<name>A0ABT1BGZ3_9BURK</name>
<feature type="compositionally biased region" description="Basic and acidic residues" evidence="1">
    <location>
        <begin position="46"/>
        <end position="64"/>
    </location>
</feature>
<keyword evidence="2" id="KW-0732">Signal</keyword>
<dbReference type="EMBL" id="JAMXMC010000001">
    <property type="protein sequence ID" value="MCO5975505.1"/>
    <property type="molecule type" value="Genomic_DNA"/>
</dbReference>
<proteinExistence type="predicted"/>
<dbReference type="Proteomes" id="UP001204851">
    <property type="component" value="Unassembled WGS sequence"/>
</dbReference>
<protein>
    <recommendedName>
        <fullName evidence="5">DUF2946 domain-containing protein</fullName>
    </recommendedName>
</protein>
<accession>A0ABT1BGZ3</accession>
<evidence type="ECO:0000256" key="2">
    <source>
        <dbReference type="SAM" id="SignalP"/>
    </source>
</evidence>
<evidence type="ECO:0000313" key="3">
    <source>
        <dbReference type="EMBL" id="MCO5975505.1"/>
    </source>
</evidence>
<feature type="chain" id="PRO_5047056165" description="DUF2946 domain-containing protein" evidence="2">
    <location>
        <begin position="26"/>
        <end position="121"/>
    </location>
</feature>
<feature type="region of interest" description="Disordered" evidence="1">
    <location>
        <begin position="33"/>
        <end position="69"/>
    </location>
</feature>
<feature type="signal peptide" evidence="2">
    <location>
        <begin position="1"/>
        <end position="25"/>
    </location>
</feature>
<gene>
    <name evidence="3" type="ORF">M0L44_02045</name>
</gene>
<sequence length="121" mass="12494">MTSLRLVLLVLLALLLPLRGVSAMALPCGPMPGSAAEAVVSSPPHQDAHRDHGHSEAAAHHDHTGAQQGCQDLSCCPVTPLPAAMPALSDPPLTGKLRFAQPTAPAVTFVSGALERPPRMS</sequence>
<evidence type="ECO:0000256" key="1">
    <source>
        <dbReference type="SAM" id="MobiDB-lite"/>
    </source>
</evidence>
<organism evidence="3 4">
    <name type="scientific">Ideonella oryzae</name>
    <dbReference type="NCBI Taxonomy" id="2937441"/>
    <lineage>
        <taxon>Bacteria</taxon>
        <taxon>Pseudomonadati</taxon>
        <taxon>Pseudomonadota</taxon>
        <taxon>Betaproteobacteria</taxon>
        <taxon>Burkholderiales</taxon>
        <taxon>Sphaerotilaceae</taxon>
        <taxon>Ideonella</taxon>
    </lineage>
</organism>
<reference evidence="3 4" key="1">
    <citation type="submission" date="2022-06" db="EMBL/GenBank/DDBJ databases">
        <title>Ideonella sp. NS12-5 Genome sequencing and assembly.</title>
        <authorList>
            <person name="Jung Y."/>
        </authorList>
    </citation>
    <scope>NUCLEOTIDE SEQUENCE [LARGE SCALE GENOMIC DNA]</scope>
    <source>
        <strain evidence="3 4">NS12-5</strain>
    </source>
</reference>
<comment type="caution">
    <text evidence="3">The sequence shown here is derived from an EMBL/GenBank/DDBJ whole genome shotgun (WGS) entry which is preliminary data.</text>
</comment>